<dbReference type="AlphaFoldDB" id="A0A8J7F9N4"/>
<feature type="transmembrane region" description="Helical" evidence="1">
    <location>
        <begin position="46"/>
        <end position="66"/>
    </location>
</feature>
<keyword evidence="1" id="KW-0472">Membrane</keyword>
<gene>
    <name evidence="2" type="ORF">IOQ59_05835</name>
</gene>
<keyword evidence="3" id="KW-1185">Reference proteome</keyword>
<accession>A0A8J7F9N4</accession>
<dbReference type="EMBL" id="JADEYS010000004">
    <property type="protein sequence ID" value="MBE9396782.1"/>
    <property type="molecule type" value="Genomic_DNA"/>
</dbReference>
<proteinExistence type="predicted"/>
<dbReference type="RefSeq" id="WP_193952334.1">
    <property type="nucleotide sequence ID" value="NZ_JADEYS010000004.1"/>
</dbReference>
<sequence length="70" mass="7707">MSSLGLLFIALVATWCVGGVSAVRLLGRYYHRKGEQFCDTHALAIAEVQACVFFLGPMGWLGVYLLTEKK</sequence>
<evidence type="ECO:0000256" key="1">
    <source>
        <dbReference type="SAM" id="Phobius"/>
    </source>
</evidence>
<reference evidence="2" key="1">
    <citation type="submission" date="2020-10" db="EMBL/GenBank/DDBJ databases">
        <title>Bacterium isolated from coastal waters sediment.</title>
        <authorList>
            <person name="Chen R.-J."/>
            <person name="Lu D.-C."/>
            <person name="Zhu K.-L."/>
            <person name="Du Z.-J."/>
        </authorList>
    </citation>
    <scope>NUCLEOTIDE SEQUENCE</scope>
    <source>
        <strain evidence="2">N1Y112</strain>
    </source>
</reference>
<organism evidence="2 3">
    <name type="scientific">Pontibacterium sinense</name>
    <dbReference type="NCBI Taxonomy" id="2781979"/>
    <lineage>
        <taxon>Bacteria</taxon>
        <taxon>Pseudomonadati</taxon>
        <taxon>Pseudomonadota</taxon>
        <taxon>Gammaproteobacteria</taxon>
        <taxon>Oceanospirillales</taxon>
        <taxon>Oceanospirillaceae</taxon>
        <taxon>Pontibacterium</taxon>
    </lineage>
</organism>
<evidence type="ECO:0000313" key="3">
    <source>
        <dbReference type="Proteomes" id="UP000640333"/>
    </source>
</evidence>
<name>A0A8J7F9N4_9GAMM</name>
<dbReference type="Proteomes" id="UP000640333">
    <property type="component" value="Unassembled WGS sequence"/>
</dbReference>
<keyword evidence="1" id="KW-1133">Transmembrane helix</keyword>
<keyword evidence="1" id="KW-0812">Transmembrane</keyword>
<protein>
    <submittedName>
        <fullName evidence="2">Uncharacterized protein</fullName>
    </submittedName>
</protein>
<evidence type="ECO:0000313" key="2">
    <source>
        <dbReference type="EMBL" id="MBE9396782.1"/>
    </source>
</evidence>
<comment type="caution">
    <text evidence="2">The sequence shown here is derived from an EMBL/GenBank/DDBJ whole genome shotgun (WGS) entry which is preliminary data.</text>
</comment>